<protein>
    <submittedName>
        <fullName evidence="1">Uncharacterized protein</fullName>
    </submittedName>
</protein>
<name>A0AA38MJD8_9CUCU</name>
<gene>
    <name evidence="1" type="ORF">Zmor_010157</name>
</gene>
<keyword evidence="2" id="KW-1185">Reference proteome</keyword>
<dbReference type="Proteomes" id="UP001168821">
    <property type="component" value="Unassembled WGS sequence"/>
</dbReference>
<comment type="caution">
    <text evidence="1">The sequence shown here is derived from an EMBL/GenBank/DDBJ whole genome shotgun (WGS) entry which is preliminary data.</text>
</comment>
<dbReference type="EMBL" id="JALNTZ010000003">
    <property type="protein sequence ID" value="KAJ3658419.1"/>
    <property type="molecule type" value="Genomic_DNA"/>
</dbReference>
<dbReference type="AlphaFoldDB" id="A0AA38MJD8"/>
<proteinExistence type="predicted"/>
<accession>A0AA38MJD8</accession>
<evidence type="ECO:0000313" key="1">
    <source>
        <dbReference type="EMBL" id="KAJ3658419.1"/>
    </source>
</evidence>
<reference evidence="1" key="1">
    <citation type="journal article" date="2023" name="G3 (Bethesda)">
        <title>Whole genome assemblies of Zophobas morio and Tenebrio molitor.</title>
        <authorList>
            <person name="Kaur S."/>
            <person name="Stinson S.A."/>
            <person name="diCenzo G.C."/>
        </authorList>
    </citation>
    <scope>NUCLEOTIDE SEQUENCE</scope>
    <source>
        <strain evidence="1">QUZm001</strain>
    </source>
</reference>
<sequence>MHQVLDIASVQFGRNGFGSQEIRRLAARGRLHFQAGSGVGGGWGRVPTSALRPLFAPWRGDNSSDAQIGPFECFFSGRLFLQSIELRAIVHPRSR</sequence>
<organism evidence="1 2">
    <name type="scientific">Zophobas morio</name>
    <dbReference type="NCBI Taxonomy" id="2755281"/>
    <lineage>
        <taxon>Eukaryota</taxon>
        <taxon>Metazoa</taxon>
        <taxon>Ecdysozoa</taxon>
        <taxon>Arthropoda</taxon>
        <taxon>Hexapoda</taxon>
        <taxon>Insecta</taxon>
        <taxon>Pterygota</taxon>
        <taxon>Neoptera</taxon>
        <taxon>Endopterygota</taxon>
        <taxon>Coleoptera</taxon>
        <taxon>Polyphaga</taxon>
        <taxon>Cucujiformia</taxon>
        <taxon>Tenebrionidae</taxon>
        <taxon>Zophobas</taxon>
    </lineage>
</organism>
<evidence type="ECO:0000313" key="2">
    <source>
        <dbReference type="Proteomes" id="UP001168821"/>
    </source>
</evidence>